<reference evidence="3 4" key="1">
    <citation type="submission" date="2023-03" db="EMBL/GenBank/DDBJ databases">
        <title>High recombination rates correlate with genetic variation in Cardiocondyla obscurior ants.</title>
        <authorList>
            <person name="Errbii M."/>
        </authorList>
    </citation>
    <scope>NUCLEOTIDE SEQUENCE [LARGE SCALE GENOMIC DNA]</scope>
    <source>
        <strain evidence="3">Alpha-2009</strain>
        <tissue evidence="3">Whole body</tissue>
    </source>
</reference>
<evidence type="ECO:0000313" key="4">
    <source>
        <dbReference type="Proteomes" id="UP001430953"/>
    </source>
</evidence>
<dbReference type="GO" id="GO:0016614">
    <property type="term" value="F:oxidoreductase activity, acting on CH-OH group of donors"/>
    <property type="evidence" value="ECO:0007669"/>
    <property type="project" value="InterPro"/>
</dbReference>
<evidence type="ECO:0000256" key="1">
    <source>
        <dbReference type="ARBA" id="ARBA00010790"/>
    </source>
</evidence>
<evidence type="ECO:0000313" key="3">
    <source>
        <dbReference type="EMBL" id="KAL0126573.1"/>
    </source>
</evidence>
<proteinExistence type="inferred from homology"/>
<protein>
    <recommendedName>
        <fullName evidence="2">Glucose-methanol-choline oxidoreductase C-terminal domain-containing protein</fullName>
    </recommendedName>
</protein>
<dbReference type="AlphaFoldDB" id="A0AAW2GG83"/>
<dbReference type="InterPro" id="IPR012132">
    <property type="entry name" value="GMC_OxRdtase"/>
</dbReference>
<accession>A0AAW2GG83</accession>
<feature type="domain" description="Glucose-methanol-choline oxidoreductase C-terminal" evidence="2">
    <location>
        <begin position="30"/>
        <end position="170"/>
    </location>
</feature>
<dbReference type="InterPro" id="IPR036188">
    <property type="entry name" value="FAD/NAD-bd_sf"/>
</dbReference>
<dbReference type="GO" id="GO:0050660">
    <property type="term" value="F:flavin adenine dinucleotide binding"/>
    <property type="evidence" value="ECO:0007669"/>
    <property type="project" value="InterPro"/>
</dbReference>
<dbReference type="EMBL" id="JADYXP020000004">
    <property type="protein sequence ID" value="KAL0126573.1"/>
    <property type="molecule type" value="Genomic_DNA"/>
</dbReference>
<dbReference type="PANTHER" id="PTHR11552">
    <property type="entry name" value="GLUCOSE-METHANOL-CHOLINE GMC OXIDOREDUCTASE"/>
    <property type="match status" value="1"/>
</dbReference>
<comment type="caution">
    <text evidence="3">The sequence shown here is derived from an EMBL/GenBank/DDBJ whole genome shotgun (WGS) entry which is preliminary data.</text>
</comment>
<dbReference type="PANTHER" id="PTHR11552:SF227">
    <property type="entry name" value="GLUCOSE DEHYDROGENASE [FAD, QUINONE]-LIKE PROTEIN"/>
    <property type="match status" value="1"/>
</dbReference>
<dbReference type="Pfam" id="PF05199">
    <property type="entry name" value="GMC_oxred_C"/>
    <property type="match status" value="1"/>
</dbReference>
<dbReference type="Proteomes" id="UP001430953">
    <property type="component" value="Unassembled WGS sequence"/>
</dbReference>
<dbReference type="Gene3D" id="3.30.410.40">
    <property type="match status" value="1"/>
</dbReference>
<dbReference type="SUPFAM" id="SSF51905">
    <property type="entry name" value="FAD/NAD(P)-binding domain"/>
    <property type="match status" value="1"/>
</dbReference>
<dbReference type="SUPFAM" id="SSF54373">
    <property type="entry name" value="FAD-linked reductases, C-terminal domain"/>
    <property type="match status" value="1"/>
</dbReference>
<organism evidence="3 4">
    <name type="scientific">Cardiocondyla obscurior</name>
    <dbReference type="NCBI Taxonomy" id="286306"/>
    <lineage>
        <taxon>Eukaryota</taxon>
        <taxon>Metazoa</taxon>
        <taxon>Ecdysozoa</taxon>
        <taxon>Arthropoda</taxon>
        <taxon>Hexapoda</taxon>
        <taxon>Insecta</taxon>
        <taxon>Pterygota</taxon>
        <taxon>Neoptera</taxon>
        <taxon>Endopterygota</taxon>
        <taxon>Hymenoptera</taxon>
        <taxon>Apocrita</taxon>
        <taxon>Aculeata</taxon>
        <taxon>Formicoidea</taxon>
        <taxon>Formicidae</taxon>
        <taxon>Myrmicinae</taxon>
        <taxon>Cardiocondyla</taxon>
    </lineage>
</organism>
<evidence type="ECO:0000259" key="2">
    <source>
        <dbReference type="Pfam" id="PF05199"/>
    </source>
</evidence>
<sequence>MLNLKKYLRQEWGKYAGTYGWSIAITLSKPKSRGRIKLVANNINVAPEIVPNYFDDPDDMKTMIAGIRAAQSLSQTKVMQAYDSRLLNITYEKCNYEEDSDAYWECVVRTISSTLYHYSGTCKMGARGDPTAVVDPKLKVIGIENLRVADASVLPEIVSAHLNLPVFMIAEKVADMIKTEWKIL</sequence>
<name>A0AAW2GG83_9HYME</name>
<keyword evidence="4" id="KW-1185">Reference proteome</keyword>
<comment type="similarity">
    <text evidence="1">Belongs to the GMC oxidoreductase family.</text>
</comment>
<dbReference type="Gene3D" id="3.50.50.60">
    <property type="entry name" value="FAD/NAD(P)-binding domain"/>
    <property type="match status" value="1"/>
</dbReference>
<gene>
    <name evidence="3" type="ORF">PUN28_005140</name>
</gene>
<dbReference type="InterPro" id="IPR007867">
    <property type="entry name" value="GMC_OxRtase_C"/>
</dbReference>